<dbReference type="InterPro" id="IPR036097">
    <property type="entry name" value="HisK_dim/P_sf"/>
</dbReference>
<sequence length="496" mass="56854">MKLSTKLKISFFIMIILPIMLCCLTIGSLMKHQAKNISEYYGVDDISAFSSIYTPVSLLTKMTTSLYVEMKDVALVYPNQFENKEFLSGYAEKAHQKLSTLIVRKNGVIIYSSSKMKESELYQMLPQFGAAENNAESSTYYGGVYQSMVKQLDFTDINNNYFSVSIATSVKQIIPQIKLFITEGIIIIILVLVATSSFLIMWIYKSVIRPLARLKLATQNIKEGNLDFEMPIEGEDEIAYLCHDFEEMRVILSKSTQEKVKFDIEEKELISNISHDLRTPLTAIKGYVEGLIDGVADTPQKREKYLKTIFNKVNDMDRLINELTIYSKIDTNRIPYVFKRLSVNEYFDDCYHEIRTDLEAEGIELEYRNHANSKMFIFADAEQLKRVINNIISNSIKYLSDRKGRIKIDIYDKGAYVHIRIEDNGKGISKDDLPHIFERFYRADSSRNSAQGGSGIGLAIVKKIVIDHNGNIWAESKENIGTVMHLELLKEDYKDE</sequence>
<comment type="subcellular location">
    <subcellularLocation>
        <location evidence="2">Cell membrane</location>
        <topology evidence="2">Multi-pass membrane protein</topology>
    </subcellularLocation>
</comment>
<evidence type="ECO:0000256" key="13">
    <source>
        <dbReference type="ARBA" id="ARBA00023136"/>
    </source>
</evidence>
<keyword evidence="11 14" id="KW-1133">Transmembrane helix</keyword>
<dbReference type="SMART" id="SM00304">
    <property type="entry name" value="HAMP"/>
    <property type="match status" value="1"/>
</dbReference>
<evidence type="ECO:0000256" key="6">
    <source>
        <dbReference type="ARBA" id="ARBA00022679"/>
    </source>
</evidence>
<dbReference type="SUPFAM" id="SSF47384">
    <property type="entry name" value="Homodimeric domain of signal transducing histidine kinase"/>
    <property type="match status" value="1"/>
</dbReference>
<dbReference type="PROSITE" id="PS50885">
    <property type="entry name" value="HAMP"/>
    <property type="match status" value="1"/>
</dbReference>
<dbReference type="CDD" id="cd00082">
    <property type="entry name" value="HisKA"/>
    <property type="match status" value="1"/>
</dbReference>
<proteinExistence type="predicted"/>
<evidence type="ECO:0000256" key="14">
    <source>
        <dbReference type="SAM" id="Phobius"/>
    </source>
</evidence>
<evidence type="ECO:0000256" key="2">
    <source>
        <dbReference type="ARBA" id="ARBA00004651"/>
    </source>
</evidence>
<dbReference type="FunFam" id="1.10.287.130:FF:000001">
    <property type="entry name" value="Two-component sensor histidine kinase"/>
    <property type="match status" value="1"/>
</dbReference>
<organism evidence="17 18">
    <name type="scientific">[Clostridium] fimetarium</name>
    <dbReference type="NCBI Taxonomy" id="99656"/>
    <lineage>
        <taxon>Bacteria</taxon>
        <taxon>Bacillati</taxon>
        <taxon>Bacillota</taxon>
        <taxon>Clostridia</taxon>
        <taxon>Lachnospirales</taxon>
        <taxon>Lachnospiraceae</taxon>
    </lineage>
</organism>
<evidence type="ECO:0000256" key="9">
    <source>
        <dbReference type="ARBA" id="ARBA00022777"/>
    </source>
</evidence>
<name>A0A1I0NZX4_9FIRM</name>
<dbReference type="InterPro" id="IPR005467">
    <property type="entry name" value="His_kinase_dom"/>
</dbReference>
<dbReference type="Gene3D" id="1.10.287.130">
    <property type="match status" value="1"/>
</dbReference>
<evidence type="ECO:0000256" key="11">
    <source>
        <dbReference type="ARBA" id="ARBA00022989"/>
    </source>
</evidence>
<dbReference type="InterPro" id="IPR004358">
    <property type="entry name" value="Sig_transdc_His_kin-like_C"/>
</dbReference>
<evidence type="ECO:0000256" key="4">
    <source>
        <dbReference type="ARBA" id="ARBA00022475"/>
    </source>
</evidence>
<dbReference type="InterPro" id="IPR050398">
    <property type="entry name" value="HssS/ArlS-like"/>
</dbReference>
<evidence type="ECO:0000256" key="5">
    <source>
        <dbReference type="ARBA" id="ARBA00022553"/>
    </source>
</evidence>
<dbReference type="PROSITE" id="PS50109">
    <property type="entry name" value="HIS_KIN"/>
    <property type="match status" value="1"/>
</dbReference>
<feature type="domain" description="HAMP" evidence="16">
    <location>
        <begin position="205"/>
        <end position="257"/>
    </location>
</feature>
<evidence type="ECO:0000256" key="12">
    <source>
        <dbReference type="ARBA" id="ARBA00023012"/>
    </source>
</evidence>
<dbReference type="Gene3D" id="3.30.565.10">
    <property type="entry name" value="Histidine kinase-like ATPase, C-terminal domain"/>
    <property type="match status" value="1"/>
</dbReference>
<evidence type="ECO:0000256" key="10">
    <source>
        <dbReference type="ARBA" id="ARBA00022840"/>
    </source>
</evidence>
<dbReference type="SUPFAM" id="SSF55874">
    <property type="entry name" value="ATPase domain of HSP90 chaperone/DNA topoisomerase II/histidine kinase"/>
    <property type="match status" value="1"/>
</dbReference>
<dbReference type="InterPro" id="IPR036890">
    <property type="entry name" value="HATPase_C_sf"/>
</dbReference>
<gene>
    <name evidence="17" type="ORF">SAMN05421659_10428</name>
</gene>
<dbReference type="CDD" id="cd00075">
    <property type="entry name" value="HATPase"/>
    <property type="match status" value="1"/>
</dbReference>
<evidence type="ECO:0000256" key="7">
    <source>
        <dbReference type="ARBA" id="ARBA00022692"/>
    </source>
</evidence>
<feature type="transmembrane region" description="Helical" evidence="14">
    <location>
        <begin position="179"/>
        <end position="204"/>
    </location>
</feature>
<dbReference type="SMART" id="SM00388">
    <property type="entry name" value="HisKA"/>
    <property type="match status" value="1"/>
</dbReference>
<dbReference type="Pfam" id="PF02518">
    <property type="entry name" value="HATPase_c"/>
    <property type="match status" value="1"/>
</dbReference>
<evidence type="ECO:0000313" key="18">
    <source>
        <dbReference type="Proteomes" id="UP000199701"/>
    </source>
</evidence>
<keyword evidence="13 14" id="KW-0472">Membrane</keyword>
<reference evidence="17 18" key="1">
    <citation type="submission" date="2016-10" db="EMBL/GenBank/DDBJ databases">
        <authorList>
            <person name="de Groot N.N."/>
        </authorList>
    </citation>
    <scope>NUCLEOTIDE SEQUENCE [LARGE SCALE GENOMIC DNA]</scope>
    <source>
        <strain evidence="17 18">DSM 9179</strain>
    </source>
</reference>
<keyword evidence="8" id="KW-0547">Nucleotide-binding</keyword>
<dbReference type="PANTHER" id="PTHR45528:SF1">
    <property type="entry name" value="SENSOR HISTIDINE KINASE CPXA"/>
    <property type="match status" value="1"/>
</dbReference>
<dbReference type="GO" id="GO:0005524">
    <property type="term" value="F:ATP binding"/>
    <property type="evidence" value="ECO:0007669"/>
    <property type="project" value="UniProtKB-KW"/>
</dbReference>
<dbReference type="Pfam" id="PF00512">
    <property type="entry name" value="HisKA"/>
    <property type="match status" value="1"/>
</dbReference>
<keyword evidence="18" id="KW-1185">Reference proteome</keyword>
<comment type="catalytic activity">
    <reaction evidence="1">
        <text>ATP + protein L-histidine = ADP + protein N-phospho-L-histidine.</text>
        <dbReference type="EC" id="2.7.13.3"/>
    </reaction>
</comment>
<dbReference type="SMART" id="SM00387">
    <property type="entry name" value="HATPase_c"/>
    <property type="match status" value="1"/>
</dbReference>
<dbReference type="InterPro" id="IPR003661">
    <property type="entry name" value="HisK_dim/P_dom"/>
</dbReference>
<dbReference type="EC" id="2.7.13.3" evidence="3"/>
<dbReference type="CDD" id="cd06225">
    <property type="entry name" value="HAMP"/>
    <property type="match status" value="1"/>
</dbReference>
<dbReference type="Gene3D" id="6.10.340.10">
    <property type="match status" value="1"/>
</dbReference>
<dbReference type="InterPro" id="IPR003594">
    <property type="entry name" value="HATPase_dom"/>
</dbReference>
<dbReference type="RefSeq" id="WP_242940977.1">
    <property type="nucleotide sequence ID" value="NZ_FOJI01000004.1"/>
</dbReference>
<dbReference type="GO" id="GO:0000155">
    <property type="term" value="F:phosphorelay sensor kinase activity"/>
    <property type="evidence" value="ECO:0007669"/>
    <property type="project" value="InterPro"/>
</dbReference>
<dbReference type="FunFam" id="3.30.565.10:FF:000006">
    <property type="entry name" value="Sensor histidine kinase WalK"/>
    <property type="match status" value="1"/>
</dbReference>
<evidence type="ECO:0000259" key="15">
    <source>
        <dbReference type="PROSITE" id="PS50109"/>
    </source>
</evidence>
<keyword evidence="4" id="KW-1003">Cell membrane</keyword>
<dbReference type="STRING" id="99656.SAMN05421659_10428"/>
<keyword evidence="10" id="KW-0067">ATP-binding</keyword>
<evidence type="ECO:0000313" key="17">
    <source>
        <dbReference type="EMBL" id="SEW07186.1"/>
    </source>
</evidence>
<dbReference type="Proteomes" id="UP000199701">
    <property type="component" value="Unassembled WGS sequence"/>
</dbReference>
<dbReference type="EMBL" id="FOJI01000004">
    <property type="protein sequence ID" value="SEW07186.1"/>
    <property type="molecule type" value="Genomic_DNA"/>
</dbReference>
<evidence type="ECO:0000256" key="1">
    <source>
        <dbReference type="ARBA" id="ARBA00000085"/>
    </source>
</evidence>
<keyword evidence="7 14" id="KW-0812">Transmembrane</keyword>
<feature type="transmembrane region" description="Helical" evidence="14">
    <location>
        <begin position="12"/>
        <end position="30"/>
    </location>
</feature>
<keyword evidence="12" id="KW-0902">Two-component regulatory system</keyword>
<evidence type="ECO:0000256" key="8">
    <source>
        <dbReference type="ARBA" id="ARBA00022741"/>
    </source>
</evidence>
<dbReference type="GO" id="GO:0005886">
    <property type="term" value="C:plasma membrane"/>
    <property type="evidence" value="ECO:0007669"/>
    <property type="project" value="UniProtKB-SubCell"/>
</dbReference>
<protein>
    <recommendedName>
        <fullName evidence="3">histidine kinase</fullName>
        <ecNumber evidence="3">2.7.13.3</ecNumber>
    </recommendedName>
</protein>
<keyword evidence="6" id="KW-0808">Transferase</keyword>
<accession>A0A1I0NZX4</accession>
<keyword evidence="5" id="KW-0597">Phosphoprotein</keyword>
<dbReference type="AlphaFoldDB" id="A0A1I0NZX4"/>
<dbReference type="SUPFAM" id="SSF158472">
    <property type="entry name" value="HAMP domain-like"/>
    <property type="match status" value="1"/>
</dbReference>
<dbReference type="InterPro" id="IPR003660">
    <property type="entry name" value="HAMP_dom"/>
</dbReference>
<dbReference type="PANTHER" id="PTHR45528">
    <property type="entry name" value="SENSOR HISTIDINE KINASE CPXA"/>
    <property type="match status" value="1"/>
</dbReference>
<dbReference type="Pfam" id="PF00672">
    <property type="entry name" value="HAMP"/>
    <property type="match status" value="1"/>
</dbReference>
<evidence type="ECO:0000259" key="16">
    <source>
        <dbReference type="PROSITE" id="PS50885"/>
    </source>
</evidence>
<feature type="domain" description="Histidine kinase" evidence="15">
    <location>
        <begin position="272"/>
        <end position="492"/>
    </location>
</feature>
<keyword evidence="9 17" id="KW-0418">Kinase</keyword>
<dbReference type="PRINTS" id="PR00344">
    <property type="entry name" value="BCTRLSENSOR"/>
</dbReference>
<evidence type="ECO:0000256" key="3">
    <source>
        <dbReference type="ARBA" id="ARBA00012438"/>
    </source>
</evidence>